<dbReference type="AlphaFoldDB" id="A0A7W7Q2H1"/>
<dbReference type="RefSeq" id="WP_184809986.1">
    <property type="nucleotide sequence ID" value="NZ_JACHJQ010000002.1"/>
</dbReference>
<dbReference type="SUPFAM" id="SSF69118">
    <property type="entry name" value="AhpD-like"/>
    <property type="match status" value="1"/>
</dbReference>
<evidence type="ECO:0000259" key="1">
    <source>
        <dbReference type="Pfam" id="PF02627"/>
    </source>
</evidence>
<evidence type="ECO:0000313" key="2">
    <source>
        <dbReference type="EMBL" id="MBB4905807.1"/>
    </source>
</evidence>
<organism evidence="2 3">
    <name type="scientific">Actinophytocola algeriensis</name>
    <dbReference type="NCBI Taxonomy" id="1768010"/>
    <lineage>
        <taxon>Bacteria</taxon>
        <taxon>Bacillati</taxon>
        <taxon>Actinomycetota</taxon>
        <taxon>Actinomycetes</taxon>
        <taxon>Pseudonocardiales</taxon>
        <taxon>Pseudonocardiaceae</taxon>
    </lineage>
</organism>
<dbReference type="PANTHER" id="PTHR34846:SF5">
    <property type="entry name" value="CARBOXYMUCONOLACTONE DECARBOXYLASE-LIKE DOMAIN-CONTAINING PROTEIN"/>
    <property type="match status" value="1"/>
</dbReference>
<dbReference type="PANTHER" id="PTHR34846">
    <property type="entry name" value="4-CARBOXYMUCONOLACTONE DECARBOXYLASE FAMILY PROTEIN (AFU_ORTHOLOGUE AFUA_6G11590)"/>
    <property type="match status" value="1"/>
</dbReference>
<name>A0A7W7Q2H1_9PSEU</name>
<dbReference type="Proteomes" id="UP000520767">
    <property type="component" value="Unassembled WGS sequence"/>
</dbReference>
<dbReference type="Pfam" id="PF02627">
    <property type="entry name" value="CMD"/>
    <property type="match status" value="1"/>
</dbReference>
<proteinExistence type="predicted"/>
<feature type="domain" description="Carboxymuconolactone decarboxylase-like" evidence="1">
    <location>
        <begin position="43"/>
        <end position="103"/>
    </location>
</feature>
<dbReference type="GO" id="GO:0051920">
    <property type="term" value="F:peroxiredoxin activity"/>
    <property type="evidence" value="ECO:0007669"/>
    <property type="project" value="InterPro"/>
</dbReference>
<dbReference type="EMBL" id="JACHJQ010000002">
    <property type="protein sequence ID" value="MBB4905807.1"/>
    <property type="molecule type" value="Genomic_DNA"/>
</dbReference>
<gene>
    <name evidence="2" type="ORF">FHR82_002024</name>
</gene>
<accession>A0A7W7Q2H1</accession>
<keyword evidence="2" id="KW-0560">Oxidoreductase</keyword>
<comment type="caution">
    <text evidence="2">The sequence shown here is derived from an EMBL/GenBank/DDBJ whole genome shotgun (WGS) entry which is preliminary data.</text>
</comment>
<keyword evidence="3" id="KW-1185">Reference proteome</keyword>
<dbReference type="InterPro" id="IPR029032">
    <property type="entry name" value="AhpD-like"/>
</dbReference>
<keyword evidence="2" id="KW-0575">Peroxidase</keyword>
<sequence>MRIAPGSRRQLGWFGWVFTRLAGRKTRTAPPALFTVLGRHRRLFRRWLVFASALMPGGRLPRRDTELVILRVATLRESAYELRQHLRIGRAAGLTADEIDRVQDLGGRWQGRDRVLLAAVDQLVRDRDLDDAGWQALRAELSEVECLEFCLLVTHYDLLATVLGTLRIPPDEPR</sequence>
<protein>
    <submittedName>
        <fullName evidence="2">Alkylhydroperoxidase family enzyme</fullName>
    </submittedName>
</protein>
<evidence type="ECO:0000313" key="3">
    <source>
        <dbReference type="Proteomes" id="UP000520767"/>
    </source>
</evidence>
<dbReference type="Gene3D" id="1.20.1290.10">
    <property type="entry name" value="AhpD-like"/>
    <property type="match status" value="1"/>
</dbReference>
<dbReference type="InterPro" id="IPR003779">
    <property type="entry name" value="CMD-like"/>
</dbReference>
<reference evidence="2 3" key="1">
    <citation type="submission" date="2020-08" db="EMBL/GenBank/DDBJ databases">
        <title>Genomic Encyclopedia of Type Strains, Phase III (KMG-III): the genomes of soil and plant-associated and newly described type strains.</title>
        <authorList>
            <person name="Whitman W."/>
        </authorList>
    </citation>
    <scope>NUCLEOTIDE SEQUENCE [LARGE SCALE GENOMIC DNA]</scope>
    <source>
        <strain evidence="2 3">CECT 8960</strain>
    </source>
</reference>